<protein>
    <submittedName>
        <fullName evidence="1">Uncharacterized protein</fullName>
    </submittedName>
</protein>
<feature type="non-terminal residue" evidence="1">
    <location>
        <position position="347"/>
    </location>
</feature>
<accession>A0A382JCU1</accession>
<dbReference type="AlphaFoldDB" id="A0A382JCU1"/>
<reference evidence="1" key="1">
    <citation type="submission" date="2018-05" db="EMBL/GenBank/DDBJ databases">
        <authorList>
            <person name="Lanie J.A."/>
            <person name="Ng W.-L."/>
            <person name="Kazmierczak K.M."/>
            <person name="Andrzejewski T.M."/>
            <person name="Davidsen T.M."/>
            <person name="Wayne K.J."/>
            <person name="Tettelin H."/>
            <person name="Glass J.I."/>
            <person name="Rusch D."/>
            <person name="Podicherti R."/>
            <person name="Tsui H.-C.T."/>
            <person name="Winkler M.E."/>
        </authorList>
    </citation>
    <scope>NUCLEOTIDE SEQUENCE</scope>
</reference>
<name>A0A382JCU1_9ZZZZ</name>
<organism evidence="1">
    <name type="scientific">marine metagenome</name>
    <dbReference type="NCBI Taxonomy" id="408172"/>
    <lineage>
        <taxon>unclassified sequences</taxon>
        <taxon>metagenomes</taxon>
        <taxon>ecological metagenomes</taxon>
    </lineage>
</organism>
<proteinExistence type="predicted"/>
<dbReference type="EMBL" id="UINC01073239">
    <property type="protein sequence ID" value="SVC09469.1"/>
    <property type="molecule type" value="Genomic_DNA"/>
</dbReference>
<feature type="non-terminal residue" evidence="1">
    <location>
        <position position="1"/>
    </location>
</feature>
<gene>
    <name evidence="1" type="ORF">METZ01_LOCUS262323</name>
</gene>
<sequence>NNPKRSIRLLSQMELRFFFKEIIQQNSNNQSEVVIDELIKCYHLCKTHFIDISTMSSFSSSPGTLLVEWIYELEKIKLARGCIDSTDLFTIVNPTLDKHEKKGKYYAFGFKKPTPEQDKLFQILGCESIKPISLVNTIQALSFIDHEFELQEIALWAKETSTQNPAYQIGIIIPNLGELQNTIKNIFDQVFASSLIETHRKPYNISLGISLCQYPLIQHLLNIITLSKQIIDDGINHKTLIKVITSPFIQGAHKESNNRALSVNRILALGREKSSTNKILSLIKDCPQLSQTITELRQLKFQTKLPLEDWLIVINKLLTTWAFATDRSLTSSEYQLFEKYQNESLIL</sequence>
<evidence type="ECO:0000313" key="1">
    <source>
        <dbReference type="EMBL" id="SVC09469.1"/>
    </source>
</evidence>